<keyword evidence="2" id="KW-1185">Reference proteome</keyword>
<sequence>MESANQTNKTWVYNPIDEYCSITYCEKQLRKNRESNHRKTQEKICRGCYKKHKLPYGPSCRMPICENRIGGKRKILVCVELPDDICQSCGYQNAMEKLKVTKDETPDHVASSYSIFKPFMESQDLSGSIIQKFVEFQNLTPPISYVSSNNESRESVIQIPLTQCSVNGCKKYLKKGRVYIRPGTMDKKICLKCHKTFLQLQEQREVLNYVGMLMSTTTDRRLQEQYYGIWRAYKLRNGIPEARVVPRHQSFLFRAIPMPRLLPAFPFFQNLVFPIQYPFFYS</sequence>
<organism evidence="2">
    <name type="scientific">Caenorhabditis remanei</name>
    <name type="common">Caenorhabditis vulgaris</name>
    <dbReference type="NCBI Taxonomy" id="31234"/>
    <lineage>
        <taxon>Eukaryota</taxon>
        <taxon>Metazoa</taxon>
        <taxon>Ecdysozoa</taxon>
        <taxon>Nematoda</taxon>
        <taxon>Chromadorea</taxon>
        <taxon>Rhabditida</taxon>
        <taxon>Rhabditina</taxon>
        <taxon>Rhabditomorpha</taxon>
        <taxon>Rhabditoidea</taxon>
        <taxon>Rhabditidae</taxon>
        <taxon>Peloderinae</taxon>
        <taxon>Caenorhabditis</taxon>
    </lineage>
</organism>
<reference evidence="1" key="1">
    <citation type="submission" date="2007-07" db="EMBL/GenBank/DDBJ databases">
        <title>PCAP assembly of the Caenorhabditis remanei genome.</title>
        <authorList>
            <consortium name="The Caenorhabditis remanei Sequencing Consortium"/>
            <person name="Wilson R.K."/>
        </authorList>
    </citation>
    <scope>NUCLEOTIDE SEQUENCE [LARGE SCALE GENOMIC DNA]</scope>
    <source>
        <strain evidence="1">PB4641</strain>
    </source>
</reference>
<dbReference type="AlphaFoldDB" id="E3MH64"/>
<dbReference type="HOGENOM" id="CLU_987795_0_0_1"/>
<accession>E3MH64</accession>
<gene>
    <name evidence="1" type="ORF">CRE_23525</name>
</gene>
<dbReference type="Proteomes" id="UP000008281">
    <property type="component" value="Unassembled WGS sequence"/>
</dbReference>
<name>E3MH64_CAERE</name>
<evidence type="ECO:0000313" key="1">
    <source>
        <dbReference type="EMBL" id="EFP01713.1"/>
    </source>
</evidence>
<protein>
    <submittedName>
        <fullName evidence="1">Uncharacterized protein</fullName>
    </submittedName>
</protein>
<evidence type="ECO:0000313" key="2">
    <source>
        <dbReference type="Proteomes" id="UP000008281"/>
    </source>
</evidence>
<proteinExistence type="predicted"/>
<dbReference type="InParanoid" id="E3MH64"/>
<dbReference type="EMBL" id="DS268444">
    <property type="protein sequence ID" value="EFP01713.1"/>
    <property type="molecule type" value="Genomic_DNA"/>
</dbReference>